<keyword evidence="8" id="KW-0133">Cell shape</keyword>
<evidence type="ECO:0000256" key="1">
    <source>
        <dbReference type="ARBA" id="ARBA00007090"/>
    </source>
</evidence>
<evidence type="ECO:0000313" key="19">
    <source>
        <dbReference type="Proteomes" id="UP000742460"/>
    </source>
</evidence>
<dbReference type="InterPro" id="IPR001264">
    <property type="entry name" value="Glyco_trans_51"/>
</dbReference>
<keyword evidence="11" id="KW-0961">Cell wall biogenesis/degradation</keyword>
<feature type="transmembrane region" description="Helical" evidence="15">
    <location>
        <begin position="125"/>
        <end position="147"/>
    </location>
</feature>
<comment type="catalytic activity">
    <reaction evidence="13">
        <text>[GlcNAc-(1-&gt;4)-Mur2Ac(oyl-L-Ala-gamma-D-Glu-L-Lys-D-Ala-D-Ala)](n)-di-trans,octa-cis-undecaprenyl diphosphate + beta-D-GlcNAc-(1-&gt;4)-Mur2Ac(oyl-L-Ala-gamma-D-Glu-L-Lys-D-Ala-D-Ala)-di-trans,octa-cis-undecaprenyl diphosphate = [GlcNAc-(1-&gt;4)-Mur2Ac(oyl-L-Ala-gamma-D-Glu-L-Lys-D-Ala-D-Ala)](n+1)-di-trans,octa-cis-undecaprenyl diphosphate + di-trans,octa-cis-undecaprenyl diphosphate + H(+)</text>
        <dbReference type="Rhea" id="RHEA:23708"/>
        <dbReference type="Rhea" id="RHEA-COMP:9602"/>
        <dbReference type="Rhea" id="RHEA-COMP:9603"/>
        <dbReference type="ChEBI" id="CHEBI:15378"/>
        <dbReference type="ChEBI" id="CHEBI:58405"/>
        <dbReference type="ChEBI" id="CHEBI:60033"/>
        <dbReference type="ChEBI" id="CHEBI:78435"/>
        <dbReference type="EC" id="2.4.99.28"/>
    </reaction>
</comment>
<keyword evidence="10" id="KW-0511">Multifunctional enzyme</keyword>
<dbReference type="InterPro" id="IPR036950">
    <property type="entry name" value="PBP_transglycosylase"/>
</dbReference>
<accession>A0A921MVV9</accession>
<dbReference type="Pfam" id="PF00912">
    <property type="entry name" value="Transgly"/>
    <property type="match status" value="1"/>
</dbReference>
<evidence type="ECO:0000256" key="5">
    <source>
        <dbReference type="ARBA" id="ARBA00022676"/>
    </source>
</evidence>
<evidence type="ECO:0000259" key="16">
    <source>
        <dbReference type="Pfam" id="PF00905"/>
    </source>
</evidence>
<reference evidence="18" key="1">
    <citation type="journal article" date="2021" name="PeerJ">
        <title>Extensive microbial diversity within the chicken gut microbiome revealed by metagenomics and culture.</title>
        <authorList>
            <person name="Gilroy R."/>
            <person name="Ravi A."/>
            <person name="Getino M."/>
            <person name="Pursley I."/>
            <person name="Horton D.L."/>
            <person name="Alikhan N.F."/>
            <person name="Baker D."/>
            <person name="Gharbi K."/>
            <person name="Hall N."/>
            <person name="Watson M."/>
            <person name="Adriaenssens E.M."/>
            <person name="Foster-Nyarko E."/>
            <person name="Jarju S."/>
            <person name="Secka A."/>
            <person name="Antonio M."/>
            <person name="Oren A."/>
            <person name="Chaudhuri R.R."/>
            <person name="La Ragione R."/>
            <person name="Hildebrand F."/>
            <person name="Pallen M.J."/>
        </authorList>
    </citation>
    <scope>NUCLEOTIDE SEQUENCE</scope>
    <source>
        <strain evidence="18">ChiGjej5B5-22894</strain>
    </source>
</reference>
<evidence type="ECO:0000256" key="3">
    <source>
        <dbReference type="ARBA" id="ARBA00022645"/>
    </source>
</evidence>
<dbReference type="InterPro" id="IPR023346">
    <property type="entry name" value="Lysozyme-like_dom_sf"/>
</dbReference>
<dbReference type="Gene3D" id="1.10.3810.10">
    <property type="entry name" value="Biosynthetic peptidoglycan transglycosylase-like"/>
    <property type="match status" value="1"/>
</dbReference>
<evidence type="ECO:0000256" key="12">
    <source>
        <dbReference type="ARBA" id="ARBA00034000"/>
    </source>
</evidence>
<protein>
    <submittedName>
        <fullName evidence="18">Penicillin-binding protein</fullName>
    </submittedName>
</protein>
<dbReference type="GO" id="GO:0030288">
    <property type="term" value="C:outer membrane-bounded periplasmic space"/>
    <property type="evidence" value="ECO:0007669"/>
    <property type="project" value="TreeGrafter"/>
</dbReference>
<dbReference type="GO" id="GO:0006508">
    <property type="term" value="P:proteolysis"/>
    <property type="evidence" value="ECO:0007669"/>
    <property type="project" value="UniProtKB-KW"/>
</dbReference>
<feature type="domain" description="Penicillin-binding protein transpeptidase" evidence="16">
    <location>
        <begin position="435"/>
        <end position="684"/>
    </location>
</feature>
<evidence type="ECO:0000256" key="8">
    <source>
        <dbReference type="ARBA" id="ARBA00022960"/>
    </source>
</evidence>
<dbReference type="GO" id="GO:0071555">
    <property type="term" value="P:cell wall organization"/>
    <property type="evidence" value="ECO:0007669"/>
    <property type="project" value="UniProtKB-KW"/>
</dbReference>
<proteinExistence type="inferred from homology"/>
<evidence type="ECO:0000256" key="13">
    <source>
        <dbReference type="ARBA" id="ARBA00049902"/>
    </source>
</evidence>
<dbReference type="GO" id="GO:0008658">
    <property type="term" value="F:penicillin binding"/>
    <property type="evidence" value="ECO:0007669"/>
    <property type="project" value="InterPro"/>
</dbReference>
<keyword evidence="9" id="KW-0573">Peptidoglycan synthesis</keyword>
<dbReference type="GO" id="GO:0008955">
    <property type="term" value="F:peptidoglycan glycosyltransferase activity"/>
    <property type="evidence" value="ECO:0007669"/>
    <property type="project" value="UniProtKB-EC"/>
</dbReference>
<dbReference type="SUPFAM" id="SSF56601">
    <property type="entry name" value="beta-lactamase/transpeptidase-like"/>
    <property type="match status" value="1"/>
</dbReference>
<organism evidence="18 19">
    <name type="scientific">Brachybacterium massiliense</name>
    <dbReference type="NCBI Taxonomy" id="1755098"/>
    <lineage>
        <taxon>Bacteria</taxon>
        <taxon>Bacillati</taxon>
        <taxon>Actinomycetota</taxon>
        <taxon>Actinomycetes</taxon>
        <taxon>Micrococcales</taxon>
        <taxon>Dermabacteraceae</taxon>
        <taxon>Brachybacterium</taxon>
    </lineage>
</organism>
<sequence length="732" mass="77655">MSDSRRSSRGSSKNSTGGGARRAAGVRRASSGKSATGSASKPSASKASASKPSSSKGTSRTARSASPKNVPSRRTSVSARHAGTAAAAAGRGGSRGGGAKKVAATNFLNYPRAGAKNPWRWIPSLRLVVGAMALMVLAGLGFAAWIYNDTEVPEPSDFALAQTSRVYYADGETEMGQFSEINRTELPAEEIPDNIKQAVVASEDSSFYENRGVSPRGIVRAVVNNVTGGARQGGSTITMQYVERYYTGTETSYVGKAKEAVMALKIDQELSKDEILSRYLNTIYFGRGAYGVQEASQAYFGKDAADLTDAEAALLVAVIPAPSSYDPANDLERSAQLWDRVVSRQVNEGQMTPAEGDALEFPETIEPRSENSLGGTKGYLLAQVRGELIEQGFTEEEINTGGYTIISTIDPSIQNNTVQAVDNLPDDRPESNRIGTVTIDPSTGAIRGMYGGPDYVAQAQNDATQSRMQAGSIFKTFTLIAALEDGYPLDSRWDGNSPKSFPGGWEVNNFNNVDYGRVTLEKATANSINTAYAEANIEIGPQRTMDTAIALGLPEGTPGLSADASNVLGSASPTVAEMAEVYATIASGGVHRDSYIVDSVTRPDGSTRYEHEVEETRAMDEEVATNATVALQGPPRVGSARSLDGVMNGRPVAGKTGTSEKFRSAWFVGFTPQLVTAVGMFQPGEDGSEQTLTPFGGAQNITGGTFPTDVWGDIMAPSLEGQEMMYFPEQVR</sequence>
<feature type="compositionally biased region" description="Polar residues" evidence="14">
    <location>
        <begin position="60"/>
        <end position="75"/>
    </location>
</feature>
<dbReference type="InterPro" id="IPR012338">
    <property type="entry name" value="Beta-lactam/transpept-like"/>
</dbReference>
<dbReference type="GO" id="GO:0009002">
    <property type="term" value="F:serine-type D-Ala-D-Ala carboxypeptidase activity"/>
    <property type="evidence" value="ECO:0007669"/>
    <property type="project" value="UniProtKB-EC"/>
</dbReference>
<comment type="similarity">
    <text evidence="2">In the N-terminal section; belongs to the glycosyltransferase 51 family.</text>
</comment>
<keyword evidence="7" id="KW-0378">Hydrolase</keyword>
<evidence type="ECO:0000256" key="10">
    <source>
        <dbReference type="ARBA" id="ARBA00023268"/>
    </source>
</evidence>
<keyword evidence="4" id="KW-0645">Protease</keyword>
<dbReference type="GO" id="GO:0009252">
    <property type="term" value="P:peptidoglycan biosynthetic process"/>
    <property type="evidence" value="ECO:0007669"/>
    <property type="project" value="UniProtKB-KW"/>
</dbReference>
<evidence type="ECO:0000256" key="7">
    <source>
        <dbReference type="ARBA" id="ARBA00022801"/>
    </source>
</evidence>
<dbReference type="SUPFAM" id="SSF53955">
    <property type="entry name" value="Lysozyme-like"/>
    <property type="match status" value="1"/>
</dbReference>
<gene>
    <name evidence="18" type="ORF">K8V81_07160</name>
</gene>
<dbReference type="Proteomes" id="UP000742460">
    <property type="component" value="Unassembled WGS sequence"/>
</dbReference>
<keyword evidence="3" id="KW-0121">Carboxypeptidase</keyword>
<dbReference type="AlphaFoldDB" id="A0A921MVV9"/>
<dbReference type="PANTHER" id="PTHR32282:SF34">
    <property type="entry name" value="PENICILLIN-BINDING PROTEIN 1A"/>
    <property type="match status" value="1"/>
</dbReference>
<evidence type="ECO:0000256" key="14">
    <source>
        <dbReference type="SAM" id="MobiDB-lite"/>
    </source>
</evidence>
<comment type="catalytic activity">
    <reaction evidence="12">
        <text>Preferential cleavage: (Ac)2-L-Lys-D-Ala-|-D-Ala. Also transpeptidation of peptidyl-alanyl moieties that are N-acyl substituents of D-alanine.</text>
        <dbReference type="EC" id="3.4.16.4"/>
    </reaction>
</comment>
<dbReference type="FunFam" id="1.10.3810.10:FF:000001">
    <property type="entry name" value="Penicillin-binding protein 1A"/>
    <property type="match status" value="1"/>
</dbReference>
<dbReference type="PANTHER" id="PTHR32282">
    <property type="entry name" value="BINDING PROTEIN TRANSPEPTIDASE, PUTATIVE-RELATED"/>
    <property type="match status" value="1"/>
</dbReference>
<keyword evidence="15" id="KW-0472">Membrane</keyword>
<keyword evidence="6" id="KW-0808">Transferase</keyword>
<keyword evidence="5" id="KW-0328">Glycosyltransferase</keyword>
<evidence type="ECO:0000256" key="2">
    <source>
        <dbReference type="ARBA" id="ARBA00007739"/>
    </source>
</evidence>
<dbReference type="Gene3D" id="3.40.710.10">
    <property type="entry name" value="DD-peptidase/beta-lactamase superfamily"/>
    <property type="match status" value="1"/>
</dbReference>
<name>A0A921MVV9_9MICO</name>
<feature type="compositionally biased region" description="Low complexity" evidence="14">
    <location>
        <begin position="76"/>
        <end position="89"/>
    </location>
</feature>
<feature type="compositionally biased region" description="Low complexity" evidence="14">
    <location>
        <begin position="7"/>
        <end position="59"/>
    </location>
</feature>
<evidence type="ECO:0000256" key="15">
    <source>
        <dbReference type="SAM" id="Phobius"/>
    </source>
</evidence>
<dbReference type="InterPro" id="IPR001460">
    <property type="entry name" value="PCN-bd_Tpept"/>
</dbReference>
<keyword evidence="15" id="KW-0812">Transmembrane</keyword>
<feature type="domain" description="Glycosyl transferase family 51" evidence="17">
    <location>
        <begin position="174"/>
        <end position="344"/>
    </location>
</feature>
<keyword evidence="15" id="KW-1133">Transmembrane helix</keyword>
<dbReference type="Pfam" id="PF00905">
    <property type="entry name" value="Transpeptidase"/>
    <property type="match status" value="1"/>
</dbReference>
<dbReference type="GO" id="GO:0008360">
    <property type="term" value="P:regulation of cell shape"/>
    <property type="evidence" value="ECO:0007669"/>
    <property type="project" value="UniProtKB-KW"/>
</dbReference>
<reference evidence="18" key="2">
    <citation type="submission" date="2021-09" db="EMBL/GenBank/DDBJ databases">
        <authorList>
            <person name="Gilroy R."/>
        </authorList>
    </citation>
    <scope>NUCLEOTIDE SEQUENCE</scope>
    <source>
        <strain evidence="18">ChiGjej5B5-22894</strain>
    </source>
</reference>
<evidence type="ECO:0000256" key="11">
    <source>
        <dbReference type="ARBA" id="ARBA00023316"/>
    </source>
</evidence>
<comment type="caution">
    <text evidence="18">The sequence shown here is derived from an EMBL/GenBank/DDBJ whole genome shotgun (WGS) entry which is preliminary data.</text>
</comment>
<feature type="region of interest" description="Disordered" evidence="14">
    <location>
        <begin position="633"/>
        <end position="655"/>
    </location>
</feature>
<feature type="non-terminal residue" evidence="18">
    <location>
        <position position="732"/>
    </location>
</feature>
<evidence type="ECO:0000256" key="4">
    <source>
        <dbReference type="ARBA" id="ARBA00022670"/>
    </source>
</evidence>
<evidence type="ECO:0000256" key="6">
    <source>
        <dbReference type="ARBA" id="ARBA00022679"/>
    </source>
</evidence>
<dbReference type="InterPro" id="IPR050396">
    <property type="entry name" value="Glycosyltr_51/Transpeptidase"/>
</dbReference>
<feature type="region of interest" description="Disordered" evidence="14">
    <location>
        <begin position="1"/>
        <end position="98"/>
    </location>
</feature>
<evidence type="ECO:0000256" key="9">
    <source>
        <dbReference type="ARBA" id="ARBA00022984"/>
    </source>
</evidence>
<evidence type="ECO:0000259" key="17">
    <source>
        <dbReference type="Pfam" id="PF00912"/>
    </source>
</evidence>
<evidence type="ECO:0000313" key="18">
    <source>
        <dbReference type="EMBL" id="HJG91488.1"/>
    </source>
</evidence>
<dbReference type="EMBL" id="DYUE01000162">
    <property type="protein sequence ID" value="HJG91488.1"/>
    <property type="molecule type" value="Genomic_DNA"/>
</dbReference>
<comment type="similarity">
    <text evidence="1">In the C-terminal section; belongs to the transpeptidase family.</text>
</comment>